<evidence type="ECO:0000256" key="1">
    <source>
        <dbReference type="SAM" id="MobiDB-lite"/>
    </source>
</evidence>
<dbReference type="EMBL" id="JANPWB010000006">
    <property type="protein sequence ID" value="KAJ1181929.1"/>
    <property type="molecule type" value="Genomic_DNA"/>
</dbReference>
<dbReference type="AlphaFoldDB" id="A0AAV7U1E2"/>
<protein>
    <submittedName>
        <fullName evidence="2">Uncharacterized protein</fullName>
    </submittedName>
</protein>
<organism evidence="2 3">
    <name type="scientific">Pleurodeles waltl</name>
    <name type="common">Iberian ribbed newt</name>
    <dbReference type="NCBI Taxonomy" id="8319"/>
    <lineage>
        <taxon>Eukaryota</taxon>
        <taxon>Metazoa</taxon>
        <taxon>Chordata</taxon>
        <taxon>Craniata</taxon>
        <taxon>Vertebrata</taxon>
        <taxon>Euteleostomi</taxon>
        <taxon>Amphibia</taxon>
        <taxon>Batrachia</taxon>
        <taxon>Caudata</taxon>
        <taxon>Salamandroidea</taxon>
        <taxon>Salamandridae</taxon>
        <taxon>Pleurodelinae</taxon>
        <taxon>Pleurodeles</taxon>
    </lineage>
</organism>
<evidence type="ECO:0000313" key="2">
    <source>
        <dbReference type="EMBL" id="KAJ1181929.1"/>
    </source>
</evidence>
<comment type="caution">
    <text evidence="2">The sequence shown here is derived from an EMBL/GenBank/DDBJ whole genome shotgun (WGS) entry which is preliminary data.</text>
</comment>
<reference evidence="2" key="1">
    <citation type="journal article" date="2022" name="bioRxiv">
        <title>Sequencing and chromosome-scale assembly of the giantPleurodeles waltlgenome.</title>
        <authorList>
            <person name="Brown T."/>
            <person name="Elewa A."/>
            <person name="Iarovenko S."/>
            <person name="Subramanian E."/>
            <person name="Araus A.J."/>
            <person name="Petzold A."/>
            <person name="Susuki M."/>
            <person name="Suzuki K.-i.T."/>
            <person name="Hayashi T."/>
            <person name="Toyoda A."/>
            <person name="Oliveira C."/>
            <person name="Osipova E."/>
            <person name="Leigh N.D."/>
            <person name="Simon A."/>
            <person name="Yun M.H."/>
        </authorList>
    </citation>
    <scope>NUCLEOTIDE SEQUENCE</scope>
    <source>
        <strain evidence="2">20211129_DDA</strain>
        <tissue evidence="2">Liver</tissue>
    </source>
</reference>
<sequence length="110" mass="12033">MDSDIEFGQLKRKETKGEESVPEEDLKDGIGRGCVVCCFCWAGICWASLGDLDYSVATVGRGKKGVGDAEMQMKRKTARPRESDIAVLWHSALHCAQHIQCTPSASCDLL</sequence>
<evidence type="ECO:0000313" key="3">
    <source>
        <dbReference type="Proteomes" id="UP001066276"/>
    </source>
</evidence>
<feature type="region of interest" description="Disordered" evidence="1">
    <location>
        <begin position="1"/>
        <end position="28"/>
    </location>
</feature>
<keyword evidence="3" id="KW-1185">Reference proteome</keyword>
<proteinExistence type="predicted"/>
<accession>A0AAV7U1E2</accession>
<name>A0AAV7U1E2_PLEWA</name>
<gene>
    <name evidence="2" type="ORF">NDU88_007128</name>
</gene>
<feature type="compositionally biased region" description="Basic and acidic residues" evidence="1">
    <location>
        <begin position="9"/>
        <end position="19"/>
    </location>
</feature>
<dbReference type="Proteomes" id="UP001066276">
    <property type="component" value="Chromosome 3_2"/>
</dbReference>